<dbReference type="SUPFAM" id="SSF52540">
    <property type="entry name" value="P-loop containing nucleoside triphosphate hydrolases"/>
    <property type="match status" value="1"/>
</dbReference>
<dbReference type="PANTHER" id="PTHR44688:SF16">
    <property type="entry name" value="DNA-BINDING TRANSCRIPTIONAL ACTIVATOR DEVR_DOSR"/>
    <property type="match status" value="1"/>
</dbReference>
<dbReference type="InterPro" id="IPR059106">
    <property type="entry name" value="WHD_MalT"/>
</dbReference>
<accession>A0ABT6WZV6</accession>
<dbReference type="PANTHER" id="PTHR44688">
    <property type="entry name" value="DNA-BINDING TRANSCRIPTIONAL ACTIVATOR DEVR_DOSR"/>
    <property type="match status" value="1"/>
</dbReference>
<proteinExistence type="predicted"/>
<dbReference type="InterPro" id="IPR041617">
    <property type="entry name" value="TPR_MalT"/>
</dbReference>
<name>A0ABT6WZV6_9ACTN</name>
<dbReference type="Pfam" id="PF17874">
    <property type="entry name" value="TPR_MalT"/>
    <property type="match status" value="1"/>
</dbReference>
<evidence type="ECO:0000259" key="4">
    <source>
        <dbReference type="PROSITE" id="PS50043"/>
    </source>
</evidence>
<keyword evidence="3" id="KW-0804">Transcription</keyword>
<dbReference type="SUPFAM" id="SSF46894">
    <property type="entry name" value="C-terminal effector domain of the bipartite response regulators"/>
    <property type="match status" value="1"/>
</dbReference>
<keyword evidence="2" id="KW-0238">DNA-binding</keyword>
<evidence type="ECO:0000256" key="1">
    <source>
        <dbReference type="ARBA" id="ARBA00023015"/>
    </source>
</evidence>
<dbReference type="Gene3D" id="1.25.40.10">
    <property type="entry name" value="Tetratricopeptide repeat domain"/>
    <property type="match status" value="1"/>
</dbReference>
<dbReference type="Gene3D" id="1.10.10.10">
    <property type="entry name" value="Winged helix-like DNA-binding domain superfamily/Winged helix DNA-binding domain"/>
    <property type="match status" value="1"/>
</dbReference>
<dbReference type="PROSITE" id="PS50043">
    <property type="entry name" value="HTH_LUXR_2"/>
    <property type="match status" value="1"/>
</dbReference>
<evidence type="ECO:0000256" key="2">
    <source>
        <dbReference type="ARBA" id="ARBA00023125"/>
    </source>
</evidence>
<reference evidence="5 6" key="1">
    <citation type="submission" date="2023-05" db="EMBL/GenBank/DDBJ databases">
        <title>Actinoplanes sp. NEAU-A12 genome sequencing.</title>
        <authorList>
            <person name="Wang Z.-S."/>
        </authorList>
    </citation>
    <scope>NUCLEOTIDE SEQUENCE [LARGE SCALE GENOMIC DNA]</scope>
    <source>
        <strain evidence="5 6">NEAU-A12</strain>
    </source>
</reference>
<keyword evidence="1" id="KW-0805">Transcription regulation</keyword>
<dbReference type="Pfam" id="PF25873">
    <property type="entry name" value="WHD_MalT"/>
    <property type="match status" value="1"/>
</dbReference>
<dbReference type="InterPro" id="IPR027417">
    <property type="entry name" value="P-loop_NTPase"/>
</dbReference>
<dbReference type="Pfam" id="PF00196">
    <property type="entry name" value="GerE"/>
    <property type="match status" value="1"/>
</dbReference>
<dbReference type="SUPFAM" id="SSF48452">
    <property type="entry name" value="TPR-like"/>
    <property type="match status" value="1"/>
</dbReference>
<gene>
    <name evidence="5" type="ORF">QLQ12_42360</name>
</gene>
<organism evidence="5 6">
    <name type="scientific">Actinoplanes sandaracinus</name>
    <dbReference type="NCBI Taxonomy" id="3045177"/>
    <lineage>
        <taxon>Bacteria</taxon>
        <taxon>Bacillati</taxon>
        <taxon>Actinomycetota</taxon>
        <taxon>Actinomycetes</taxon>
        <taxon>Micromonosporales</taxon>
        <taxon>Micromonosporaceae</taxon>
        <taxon>Actinoplanes</taxon>
    </lineage>
</organism>
<keyword evidence="6" id="KW-1185">Reference proteome</keyword>
<dbReference type="InterPro" id="IPR036388">
    <property type="entry name" value="WH-like_DNA-bd_sf"/>
</dbReference>
<comment type="caution">
    <text evidence="5">The sequence shown here is derived from an EMBL/GenBank/DDBJ whole genome shotgun (WGS) entry which is preliminary data.</text>
</comment>
<dbReference type="InterPro" id="IPR011990">
    <property type="entry name" value="TPR-like_helical_dom_sf"/>
</dbReference>
<dbReference type="SMART" id="SM00421">
    <property type="entry name" value="HTH_LUXR"/>
    <property type="match status" value="1"/>
</dbReference>
<dbReference type="Proteomes" id="UP001241758">
    <property type="component" value="Unassembled WGS sequence"/>
</dbReference>
<dbReference type="InterPro" id="IPR016032">
    <property type="entry name" value="Sig_transdc_resp-reg_C-effctor"/>
</dbReference>
<feature type="domain" description="HTH luxR-type" evidence="4">
    <location>
        <begin position="791"/>
        <end position="856"/>
    </location>
</feature>
<evidence type="ECO:0000256" key="3">
    <source>
        <dbReference type="ARBA" id="ARBA00023163"/>
    </source>
</evidence>
<dbReference type="EMBL" id="JASCTH010000042">
    <property type="protein sequence ID" value="MDI6105247.1"/>
    <property type="molecule type" value="Genomic_DNA"/>
</dbReference>
<dbReference type="InterPro" id="IPR000792">
    <property type="entry name" value="Tscrpt_reg_LuxR_C"/>
</dbReference>
<dbReference type="CDD" id="cd06170">
    <property type="entry name" value="LuxR_C_like"/>
    <property type="match status" value="1"/>
</dbReference>
<dbReference type="PRINTS" id="PR00038">
    <property type="entry name" value="HTHLUXR"/>
</dbReference>
<evidence type="ECO:0000313" key="6">
    <source>
        <dbReference type="Proteomes" id="UP001241758"/>
    </source>
</evidence>
<evidence type="ECO:0000313" key="5">
    <source>
        <dbReference type="EMBL" id="MDI6105247.1"/>
    </source>
</evidence>
<protein>
    <submittedName>
        <fullName evidence="5">LuxR C-terminal-related transcriptional regulator</fullName>
    </submittedName>
</protein>
<sequence length="858" mass="92701">MPPRLPAGLIWRPRLAAAVDTGVQRAATLLCAGPGWGKTALAASWAVARSLSGPVAWLTLDAQHNDPYAFWSDLILALRTAGAIPPGRSFPDRGPTSVAQEPAFRRAFAAGVTGLSAPVVVVLDGLHEVTDRRVVSGISGMLQHLSERLRFVLISRRAPALPVHRLRVTGDLTEIRQADLAFRLDEAADLLGVRGRTMAPGTLAEIVRRMEGWAAGLRLAFDTPDPAGADEIVEDYLIREVMSERPADIRRFVMQTSITDRICGDLADAVTGGSRGHETLESLTRENMFVERSGAGRWFRYHPLFRSALRRRVARQLPDALPELHLAAARWYERDGNGLSALTHAIEAGNWDLAGRIVVRRGLPLFGSADRQEFTDVLRRIPPARLTETAELAVCAILLAYARGDLAAVPHRLALARALLVNRDEAARSEVSMALALLEASVVTRWHGDMPRLARSSTDLLGDLARLSWDQAPSLLQYRAMTLNNKGAALLWSDRFDRADRYLWAAVTAARTARSPIFEINSLALLAQLAVQQGALREAAEHAAAADGIACRIDARGRIAVAPAYLAQAMIESERGREPEAEDALRHGLHAMGAIPEAALSIVAGLIRVRLTLDRGEAASARAMLTQLRTEAGPPLAAPLLDRLLDLAGAEIRLALGDPEPVLVRYGGRPDLSAAEQVCLARAHLAGGDLPAAERLLESVRHGSDRVSAVGAWILTALAADTQGRSSAASEALSMALAHAEPDRIRRPFRTYDAQRVLVLAERQQWLTELRGAAGDSVLGEITAEIPVIASAPAVEPLSEREVDVLQFMPTVLTAAEIAKNLGISVNTVKAHMRSIYRKLGAGRRREAVVTARQAGLI</sequence>